<organism evidence="1 2">
    <name type="scientific">Melia azedarach</name>
    <name type="common">Chinaberry tree</name>
    <dbReference type="NCBI Taxonomy" id="155640"/>
    <lineage>
        <taxon>Eukaryota</taxon>
        <taxon>Viridiplantae</taxon>
        <taxon>Streptophyta</taxon>
        <taxon>Embryophyta</taxon>
        <taxon>Tracheophyta</taxon>
        <taxon>Spermatophyta</taxon>
        <taxon>Magnoliopsida</taxon>
        <taxon>eudicotyledons</taxon>
        <taxon>Gunneridae</taxon>
        <taxon>Pentapetalae</taxon>
        <taxon>rosids</taxon>
        <taxon>malvids</taxon>
        <taxon>Sapindales</taxon>
        <taxon>Meliaceae</taxon>
        <taxon>Melia</taxon>
    </lineage>
</organism>
<protein>
    <submittedName>
        <fullName evidence="1">Protein FAR1-RELATED SEQUENCE 11-like</fullName>
    </submittedName>
</protein>
<accession>A0ACC1YG48</accession>
<name>A0ACC1YG48_MELAZ</name>
<keyword evidence="2" id="KW-1185">Reference proteome</keyword>
<evidence type="ECO:0000313" key="1">
    <source>
        <dbReference type="EMBL" id="KAJ4722068.1"/>
    </source>
</evidence>
<reference evidence="1 2" key="1">
    <citation type="journal article" date="2023" name="Science">
        <title>Complex scaffold remodeling in plant triterpene biosynthesis.</title>
        <authorList>
            <person name="De La Pena R."/>
            <person name="Hodgson H."/>
            <person name="Liu J.C."/>
            <person name="Stephenson M.J."/>
            <person name="Martin A.C."/>
            <person name="Owen C."/>
            <person name="Harkess A."/>
            <person name="Leebens-Mack J."/>
            <person name="Jimenez L.E."/>
            <person name="Osbourn A."/>
            <person name="Sattely E.S."/>
        </authorList>
    </citation>
    <scope>NUCLEOTIDE SEQUENCE [LARGE SCALE GENOMIC DNA]</scope>
    <source>
        <strain evidence="2">cv. JPN11</strain>
        <tissue evidence="1">Leaf</tissue>
    </source>
</reference>
<sequence length="755" mass="86304">MSEGTSMASENGTDLSQDDSGTVEETPEESILSQQTSINLVPFVGQRFVSQDAAYEFYCSFAKQCGFSIRRHRTRGKDGVGRGVTRRDFTCHRGGFPQMKPSEDRKTQRNRKSSRCGCQAYMRIVKRLDFDVAEWHVTGFSNVHNHELLKSNEVHLLPAHCTITPDDKTRICMFAKAGMSVRQMLRLMELEKGVKLGCLPFTEIDVRNLLQSFRNVDRDYDAIDLIATCKKMKDENANFQYDFKMDGNNRLEHIAWSYASSVQLYEAFGDAVVFDTTHQLDSYDMLFGIWVGLDNNGMACFFGCVLLRDENMQSFSWALKTFLDIMKGKAPQTILTDQNVWLKEAIAIEMPQTKHAVCIWHILAKLSDSFPTLLGCCYDDWRAEFYRLYSLELEEDFEEEWRKMVNKYGLHEYKHIASLYALRTFWALPFLRRYFFAGLLSPCQSEAINAFIRRIVSAQSQLDCFVEQVAEIVEFDDRTGTKQKMQRKMQQISLKTGSPIESHSATILTPYAFGKLQEELVMAPQYASLLVDEGCFQVKHHTEMNKGCKVIWIPCQEHISCSCHHFEFSGILCRHVLRVLSTENCFQIPDRFLPSRWRSDFSSSTIPIRSTTREHSDKVQLLESMASTLVSESLETEERLDVACEQVAMVLSHIKDLPRPVHGMDDVAYTCPSHSLILPEVEDTDGIVQSITTAHSHESFTLGGKLKERRPRDVVDVSRKQRHCSEPCCRQFGQDVSGCPIIGSDNLNADLLGYM</sequence>
<proteinExistence type="predicted"/>
<comment type="caution">
    <text evidence="1">The sequence shown here is derived from an EMBL/GenBank/DDBJ whole genome shotgun (WGS) entry which is preliminary data.</text>
</comment>
<gene>
    <name evidence="1" type="ORF">OWV82_005632</name>
</gene>
<dbReference type="EMBL" id="CM051396">
    <property type="protein sequence ID" value="KAJ4722068.1"/>
    <property type="molecule type" value="Genomic_DNA"/>
</dbReference>
<evidence type="ECO:0000313" key="2">
    <source>
        <dbReference type="Proteomes" id="UP001164539"/>
    </source>
</evidence>
<dbReference type="Proteomes" id="UP001164539">
    <property type="component" value="Chromosome 3"/>
</dbReference>